<dbReference type="eggNOG" id="KOG1052">
    <property type="taxonomic scope" value="Eukaryota"/>
</dbReference>
<dbReference type="Gene3D" id="3.40.190.10">
    <property type="entry name" value="Periplasmic binding protein-like II"/>
    <property type="match status" value="2"/>
</dbReference>
<evidence type="ECO:0000313" key="2">
    <source>
        <dbReference type="EMBL" id="KDO38032.1"/>
    </source>
</evidence>
<evidence type="ECO:0000313" key="3">
    <source>
        <dbReference type="Proteomes" id="UP000027120"/>
    </source>
</evidence>
<feature type="region of interest" description="Disordered" evidence="1">
    <location>
        <begin position="93"/>
        <end position="122"/>
    </location>
</feature>
<dbReference type="STRING" id="2711.A0A067DG81"/>
<dbReference type="Proteomes" id="UP000027120">
    <property type="component" value="Unassembled WGS sequence"/>
</dbReference>
<dbReference type="AlphaFoldDB" id="A0A067DG81"/>
<sequence>NIEPIFSENRHRQALTSGEIAAAFLEVPYVKLFLAKNCKNFTTGPTYSVGGFGFAFPKDSAYLADFSQAILQLSEEGKLRELEEAMLSPYNCSTKENNEDLEGLGLRSFQDEQSSPSQSRTREHWLSAWEMENRGLWP</sequence>
<name>A0A067DG81_CITSI</name>
<dbReference type="SUPFAM" id="SSF53850">
    <property type="entry name" value="Periplasmic binding protein-like II"/>
    <property type="match status" value="1"/>
</dbReference>
<accession>A0A067DG81</accession>
<dbReference type="PANTHER" id="PTHR18966">
    <property type="entry name" value="IONOTROPIC GLUTAMATE RECEPTOR"/>
    <property type="match status" value="1"/>
</dbReference>
<protein>
    <submittedName>
        <fullName evidence="2">Uncharacterized protein</fullName>
    </submittedName>
</protein>
<keyword evidence="3" id="KW-1185">Reference proteome</keyword>
<organism evidence="2 3">
    <name type="scientific">Citrus sinensis</name>
    <name type="common">Sweet orange</name>
    <name type="synonym">Citrus aurantium var. sinensis</name>
    <dbReference type="NCBI Taxonomy" id="2711"/>
    <lineage>
        <taxon>Eukaryota</taxon>
        <taxon>Viridiplantae</taxon>
        <taxon>Streptophyta</taxon>
        <taxon>Embryophyta</taxon>
        <taxon>Tracheophyta</taxon>
        <taxon>Spermatophyta</taxon>
        <taxon>Magnoliopsida</taxon>
        <taxon>eudicotyledons</taxon>
        <taxon>Gunneridae</taxon>
        <taxon>Pentapetalae</taxon>
        <taxon>rosids</taxon>
        <taxon>malvids</taxon>
        <taxon>Sapindales</taxon>
        <taxon>Rutaceae</taxon>
        <taxon>Aurantioideae</taxon>
        <taxon>Citrus</taxon>
    </lineage>
</organism>
<evidence type="ECO:0000256" key="1">
    <source>
        <dbReference type="SAM" id="MobiDB-lite"/>
    </source>
</evidence>
<gene>
    <name evidence="2" type="ORF">CISIN_1g039381mg</name>
</gene>
<proteinExistence type="predicted"/>
<reference evidence="2 3" key="1">
    <citation type="submission" date="2014-04" db="EMBL/GenBank/DDBJ databases">
        <authorList>
            <consortium name="International Citrus Genome Consortium"/>
            <person name="Gmitter F."/>
            <person name="Chen C."/>
            <person name="Farmerie W."/>
            <person name="Harkins T."/>
            <person name="Desany B."/>
            <person name="Mohiuddin M."/>
            <person name="Kodira C."/>
            <person name="Borodovsky M."/>
            <person name="Lomsadze A."/>
            <person name="Burns P."/>
            <person name="Jenkins J."/>
            <person name="Prochnik S."/>
            <person name="Shu S."/>
            <person name="Chapman J."/>
            <person name="Pitluck S."/>
            <person name="Schmutz J."/>
            <person name="Rokhsar D."/>
        </authorList>
    </citation>
    <scope>NUCLEOTIDE SEQUENCE</scope>
</reference>
<dbReference type="EMBL" id="KK788953">
    <property type="protein sequence ID" value="KDO38032.1"/>
    <property type="molecule type" value="Genomic_DNA"/>
</dbReference>
<feature type="non-terminal residue" evidence="2">
    <location>
        <position position="1"/>
    </location>
</feature>
<dbReference type="PaxDb" id="2711-XP_006469133.1"/>
<dbReference type="InterPro" id="IPR015683">
    <property type="entry name" value="Ionotropic_Glu_rcpt"/>
</dbReference>